<evidence type="ECO:0000313" key="1">
    <source>
        <dbReference type="EMBL" id="GIX78887.1"/>
    </source>
</evidence>
<gene>
    <name evidence="1" type="ORF">CDAR_243801</name>
</gene>
<accession>A0AAV4N2D3</accession>
<sequence>MQQPPKDRVRDDISNYQYEEMHDSMNFTAFMIHLSKIFHTLRKPEVLEINKDVSAELKIYLDSMFPKGVEHLKEALYRVPFNANQEILQWEYLQQ</sequence>
<reference evidence="1 2" key="1">
    <citation type="submission" date="2021-06" db="EMBL/GenBank/DDBJ databases">
        <title>Caerostris darwini draft genome.</title>
        <authorList>
            <person name="Kono N."/>
            <person name="Arakawa K."/>
        </authorList>
    </citation>
    <scope>NUCLEOTIDE SEQUENCE [LARGE SCALE GENOMIC DNA]</scope>
</reference>
<protein>
    <submittedName>
        <fullName evidence="1">Uncharacterized protein</fullName>
    </submittedName>
</protein>
<dbReference type="Proteomes" id="UP001054837">
    <property type="component" value="Unassembled WGS sequence"/>
</dbReference>
<dbReference type="AlphaFoldDB" id="A0AAV4N2D3"/>
<keyword evidence="2" id="KW-1185">Reference proteome</keyword>
<name>A0AAV4N2D3_9ARAC</name>
<comment type="caution">
    <text evidence="1">The sequence shown here is derived from an EMBL/GenBank/DDBJ whole genome shotgun (WGS) entry which is preliminary data.</text>
</comment>
<evidence type="ECO:0000313" key="2">
    <source>
        <dbReference type="Proteomes" id="UP001054837"/>
    </source>
</evidence>
<proteinExistence type="predicted"/>
<organism evidence="1 2">
    <name type="scientific">Caerostris darwini</name>
    <dbReference type="NCBI Taxonomy" id="1538125"/>
    <lineage>
        <taxon>Eukaryota</taxon>
        <taxon>Metazoa</taxon>
        <taxon>Ecdysozoa</taxon>
        <taxon>Arthropoda</taxon>
        <taxon>Chelicerata</taxon>
        <taxon>Arachnida</taxon>
        <taxon>Araneae</taxon>
        <taxon>Araneomorphae</taxon>
        <taxon>Entelegynae</taxon>
        <taxon>Araneoidea</taxon>
        <taxon>Araneidae</taxon>
        <taxon>Caerostris</taxon>
    </lineage>
</organism>
<dbReference type="EMBL" id="BPLQ01001136">
    <property type="protein sequence ID" value="GIX78887.1"/>
    <property type="molecule type" value="Genomic_DNA"/>
</dbReference>